<dbReference type="EMBL" id="CP113520">
    <property type="protein sequence ID" value="WAJ31280.1"/>
    <property type="molecule type" value="Genomic_DNA"/>
</dbReference>
<protein>
    <submittedName>
        <fullName evidence="1">Uncharacterized protein</fullName>
    </submittedName>
</protein>
<evidence type="ECO:0000313" key="2">
    <source>
        <dbReference type="Proteomes" id="UP001163223"/>
    </source>
</evidence>
<dbReference type="Proteomes" id="UP001163223">
    <property type="component" value="Chromosome"/>
</dbReference>
<proteinExistence type="predicted"/>
<keyword evidence="2" id="KW-1185">Reference proteome</keyword>
<sequence>MSDLIYAAPVGAGNRQNYVFGDVVNPEPPHCTSAGLQALLDALPESGDVLDLDQAVAIVSRHHSAPYLQIVVGMNRGLLAADYIEAPWIDREVVIRRV</sequence>
<reference evidence="1" key="1">
    <citation type="submission" date="2022-11" db="EMBL/GenBank/DDBJ databases">
        <title>beta-Carotene-producing bacterium, Jeongeuplla avenae sp. nov., alleviates the salt stress of Arabidopsis seedlings.</title>
        <authorList>
            <person name="Jiang L."/>
            <person name="Lee J."/>
        </authorList>
    </citation>
    <scope>NUCLEOTIDE SEQUENCE</scope>
    <source>
        <strain evidence="1">DY_R2A_6</strain>
    </source>
</reference>
<name>A0ACD4NWY1_9HYPH</name>
<evidence type="ECO:0000313" key="1">
    <source>
        <dbReference type="EMBL" id="WAJ31280.1"/>
    </source>
</evidence>
<organism evidence="1 2">
    <name type="scientific">Antarcticirhabdus aurantiaca</name>
    <dbReference type="NCBI Taxonomy" id="2606717"/>
    <lineage>
        <taxon>Bacteria</taxon>
        <taxon>Pseudomonadati</taxon>
        <taxon>Pseudomonadota</taxon>
        <taxon>Alphaproteobacteria</taxon>
        <taxon>Hyphomicrobiales</taxon>
        <taxon>Aurantimonadaceae</taxon>
        <taxon>Antarcticirhabdus</taxon>
    </lineage>
</organism>
<gene>
    <name evidence="1" type="ORF">OXU80_14200</name>
</gene>
<accession>A0ACD4NWY1</accession>